<name>A0A0D0CJM2_9AGAR</name>
<protein>
    <submittedName>
        <fullName evidence="1">Uncharacterized protein</fullName>
    </submittedName>
</protein>
<sequence length="150" mass="17018">MNRVKSVYNSIPVFSIPINLSPYLRCCLRLHPHQYPNPPPHLRPPLHSKLYFRVPHLPYNQVLTGEPFMLARVTWPAPGRRYLSVDSKVQIGMDMCHGSSPNLHLVALMCNSRLSRPKIGLEIIYGGRPASGFTTWKRIKFSSGISLPAF</sequence>
<organism evidence="1 2">
    <name type="scientific">Collybiopsis luxurians FD-317 M1</name>
    <dbReference type="NCBI Taxonomy" id="944289"/>
    <lineage>
        <taxon>Eukaryota</taxon>
        <taxon>Fungi</taxon>
        <taxon>Dikarya</taxon>
        <taxon>Basidiomycota</taxon>
        <taxon>Agaricomycotina</taxon>
        <taxon>Agaricomycetes</taxon>
        <taxon>Agaricomycetidae</taxon>
        <taxon>Agaricales</taxon>
        <taxon>Marasmiineae</taxon>
        <taxon>Omphalotaceae</taxon>
        <taxon>Collybiopsis</taxon>
        <taxon>Collybiopsis luxurians</taxon>
    </lineage>
</organism>
<evidence type="ECO:0000313" key="1">
    <source>
        <dbReference type="EMBL" id="KIK55228.1"/>
    </source>
</evidence>
<gene>
    <name evidence="1" type="ORF">GYMLUDRAFT_878814</name>
</gene>
<dbReference type="Proteomes" id="UP000053593">
    <property type="component" value="Unassembled WGS sequence"/>
</dbReference>
<dbReference type="AlphaFoldDB" id="A0A0D0CJM2"/>
<evidence type="ECO:0000313" key="2">
    <source>
        <dbReference type="Proteomes" id="UP000053593"/>
    </source>
</evidence>
<dbReference type="EMBL" id="KN834808">
    <property type="protein sequence ID" value="KIK55228.1"/>
    <property type="molecule type" value="Genomic_DNA"/>
</dbReference>
<keyword evidence="2" id="KW-1185">Reference proteome</keyword>
<proteinExistence type="predicted"/>
<reference evidence="1 2" key="1">
    <citation type="submission" date="2014-04" db="EMBL/GenBank/DDBJ databases">
        <title>Evolutionary Origins and Diversification of the Mycorrhizal Mutualists.</title>
        <authorList>
            <consortium name="DOE Joint Genome Institute"/>
            <consortium name="Mycorrhizal Genomics Consortium"/>
            <person name="Kohler A."/>
            <person name="Kuo A."/>
            <person name="Nagy L.G."/>
            <person name="Floudas D."/>
            <person name="Copeland A."/>
            <person name="Barry K.W."/>
            <person name="Cichocki N."/>
            <person name="Veneault-Fourrey C."/>
            <person name="LaButti K."/>
            <person name="Lindquist E.A."/>
            <person name="Lipzen A."/>
            <person name="Lundell T."/>
            <person name="Morin E."/>
            <person name="Murat C."/>
            <person name="Riley R."/>
            <person name="Ohm R."/>
            <person name="Sun H."/>
            <person name="Tunlid A."/>
            <person name="Henrissat B."/>
            <person name="Grigoriev I.V."/>
            <person name="Hibbett D.S."/>
            <person name="Martin F."/>
        </authorList>
    </citation>
    <scope>NUCLEOTIDE SEQUENCE [LARGE SCALE GENOMIC DNA]</scope>
    <source>
        <strain evidence="1 2">FD-317 M1</strain>
    </source>
</reference>
<dbReference type="HOGENOM" id="CLU_1740726_0_0_1"/>
<accession>A0A0D0CJM2</accession>